<comment type="caution">
    <text evidence="3">The sequence shown here is derived from an EMBL/GenBank/DDBJ whole genome shotgun (WGS) entry which is preliminary data.</text>
</comment>
<keyword evidence="1" id="KW-0238">DNA-binding</keyword>
<dbReference type="CDD" id="cd06170">
    <property type="entry name" value="LuxR_C_like"/>
    <property type="match status" value="1"/>
</dbReference>
<proteinExistence type="predicted"/>
<dbReference type="Proteomes" id="UP000078504">
    <property type="component" value="Unassembled WGS sequence"/>
</dbReference>
<dbReference type="InterPro" id="IPR016032">
    <property type="entry name" value="Sig_transdc_resp-reg_C-effctor"/>
</dbReference>
<organism evidence="3 4">
    <name type="scientific">Buttiauxella gaviniae ATCC 51604</name>
    <dbReference type="NCBI Taxonomy" id="1354253"/>
    <lineage>
        <taxon>Bacteria</taxon>
        <taxon>Pseudomonadati</taxon>
        <taxon>Pseudomonadota</taxon>
        <taxon>Gammaproteobacteria</taxon>
        <taxon>Enterobacterales</taxon>
        <taxon>Enterobacteriaceae</taxon>
        <taxon>Buttiauxella</taxon>
    </lineage>
</organism>
<evidence type="ECO:0000256" key="1">
    <source>
        <dbReference type="ARBA" id="ARBA00023125"/>
    </source>
</evidence>
<evidence type="ECO:0000313" key="3">
    <source>
        <dbReference type="EMBL" id="OAT22953.1"/>
    </source>
</evidence>
<reference evidence="3 4" key="1">
    <citation type="submission" date="2016-04" db="EMBL/GenBank/DDBJ databases">
        <title>ATOL: Assembling a taxonomically balanced genome-scale reconstruction of the evolutionary history of the Enterobacteriaceae.</title>
        <authorList>
            <person name="Plunkett G.III."/>
            <person name="Neeno-Eckwall E.C."/>
            <person name="Glasner J.D."/>
            <person name="Perna N.T."/>
        </authorList>
    </citation>
    <scope>NUCLEOTIDE SEQUENCE [LARGE SCALE GENOMIC DNA]</scope>
    <source>
        <strain evidence="3 4">ATCC 51604</strain>
    </source>
</reference>
<accession>A0A1B7I3R4</accession>
<dbReference type="PATRIC" id="fig|1354253.4.peg.1125"/>
<dbReference type="AlphaFoldDB" id="A0A1B7I3R4"/>
<dbReference type="GO" id="GO:0006355">
    <property type="term" value="P:regulation of DNA-templated transcription"/>
    <property type="evidence" value="ECO:0007669"/>
    <property type="project" value="InterPro"/>
</dbReference>
<protein>
    <submittedName>
        <fullName evidence="3">Signal transduction response regulator</fullName>
    </submittedName>
</protein>
<dbReference type="PANTHER" id="PTHR45566">
    <property type="entry name" value="HTH-TYPE TRANSCRIPTIONAL REGULATOR YHJB-RELATED"/>
    <property type="match status" value="1"/>
</dbReference>
<evidence type="ECO:0000259" key="2">
    <source>
        <dbReference type="PROSITE" id="PS50043"/>
    </source>
</evidence>
<name>A0A1B7I3R4_9ENTR</name>
<dbReference type="EMBL" id="LXEP01000008">
    <property type="protein sequence ID" value="OAT22953.1"/>
    <property type="molecule type" value="Genomic_DNA"/>
</dbReference>
<dbReference type="PROSITE" id="PS50043">
    <property type="entry name" value="HTH_LUXR_2"/>
    <property type="match status" value="1"/>
</dbReference>
<dbReference type="Pfam" id="PF00196">
    <property type="entry name" value="GerE"/>
    <property type="match status" value="1"/>
</dbReference>
<sequence>MKIIIMSNDNYFSEGLSNLLKIHSPIFGLSDIYHCNTLSQVLAYRELSNIDLILTELYGNNESANDTYNFICNMNEHYEKVKVVIIGDPCINYSIIFGPCIAGVLDRKVTTKNFVANVHGITDLHTRKIACSNVKISHMERSIINMHLTGESNNEISRLLGISMKTVYTHKKNCISKLGLRNRNCLSLHFKSSLI</sequence>
<evidence type="ECO:0000313" key="4">
    <source>
        <dbReference type="Proteomes" id="UP000078504"/>
    </source>
</evidence>
<dbReference type="Gene3D" id="1.10.10.10">
    <property type="entry name" value="Winged helix-like DNA-binding domain superfamily/Winged helix DNA-binding domain"/>
    <property type="match status" value="1"/>
</dbReference>
<dbReference type="PANTHER" id="PTHR45566:SF1">
    <property type="entry name" value="HTH-TYPE TRANSCRIPTIONAL REGULATOR YHJB-RELATED"/>
    <property type="match status" value="1"/>
</dbReference>
<dbReference type="InterPro" id="IPR051015">
    <property type="entry name" value="EvgA-like"/>
</dbReference>
<dbReference type="InterPro" id="IPR036388">
    <property type="entry name" value="WH-like_DNA-bd_sf"/>
</dbReference>
<gene>
    <name evidence="3" type="ORF">M977_01103</name>
</gene>
<dbReference type="InterPro" id="IPR000792">
    <property type="entry name" value="Tscrpt_reg_LuxR_C"/>
</dbReference>
<feature type="domain" description="HTH luxR-type" evidence="2">
    <location>
        <begin position="129"/>
        <end position="194"/>
    </location>
</feature>
<dbReference type="PRINTS" id="PR00038">
    <property type="entry name" value="HTHLUXR"/>
</dbReference>
<dbReference type="SMART" id="SM00421">
    <property type="entry name" value="HTH_LUXR"/>
    <property type="match status" value="1"/>
</dbReference>
<dbReference type="SUPFAM" id="SSF46894">
    <property type="entry name" value="C-terminal effector domain of the bipartite response regulators"/>
    <property type="match status" value="1"/>
</dbReference>
<dbReference type="GO" id="GO:0003677">
    <property type="term" value="F:DNA binding"/>
    <property type="evidence" value="ECO:0007669"/>
    <property type="project" value="UniProtKB-KW"/>
</dbReference>